<name>X0WJ21_9ZZZZ</name>
<dbReference type="PANTHER" id="PTHR32332:SF18">
    <property type="entry name" value="2-NITROPROPANE DIOXYGENASE"/>
    <property type="match status" value="1"/>
</dbReference>
<keyword evidence="2" id="KW-0288">FMN</keyword>
<feature type="non-terminal residue" evidence="4">
    <location>
        <position position="257"/>
    </location>
</feature>
<protein>
    <submittedName>
        <fullName evidence="4">Uncharacterized protein</fullName>
    </submittedName>
</protein>
<proteinExistence type="predicted"/>
<evidence type="ECO:0000256" key="3">
    <source>
        <dbReference type="ARBA" id="ARBA00023002"/>
    </source>
</evidence>
<dbReference type="InterPro" id="IPR004136">
    <property type="entry name" value="NMO"/>
</dbReference>
<accession>X0WJ21</accession>
<evidence type="ECO:0000313" key="4">
    <source>
        <dbReference type="EMBL" id="GAG24478.1"/>
    </source>
</evidence>
<keyword evidence="1" id="KW-0285">Flavoprotein</keyword>
<dbReference type="SUPFAM" id="SSF51412">
    <property type="entry name" value="Inosine monophosphate dehydrogenase (IMPDH)"/>
    <property type="match status" value="1"/>
</dbReference>
<sequence length="257" mass="27558">MGLKQIPKLRIGDLEANIPIVQGGMGVGISLSGLASAVANEGGIGIIAAAGIGMLEPDFNRNFKEANKRALRREIKKAREMTAGVIGINIMVALSDYNDLLQVALDEGADVVFLGAGLPLKILKTLLPNRSRKAVVKVIPIVSSARAAKIIFRYWGKNYNHVPDAVVVEGPLAGGHLGFKKEHINNPDYALEKILPEVISVIKPYEQHFNKSIPVIAAGGVYTGADIHKFMQLGAQGVQMATSFVATHECDASIRFK</sequence>
<keyword evidence="3" id="KW-0560">Oxidoreductase</keyword>
<evidence type="ECO:0000256" key="1">
    <source>
        <dbReference type="ARBA" id="ARBA00022630"/>
    </source>
</evidence>
<dbReference type="AlphaFoldDB" id="X0WJ21"/>
<reference evidence="4" key="1">
    <citation type="journal article" date="2014" name="Front. Microbiol.">
        <title>High frequency of phylogenetically diverse reductive dehalogenase-homologous genes in deep subseafloor sedimentary metagenomes.</title>
        <authorList>
            <person name="Kawai M."/>
            <person name="Futagami T."/>
            <person name="Toyoda A."/>
            <person name="Takaki Y."/>
            <person name="Nishi S."/>
            <person name="Hori S."/>
            <person name="Arai W."/>
            <person name="Tsubouchi T."/>
            <person name="Morono Y."/>
            <person name="Uchiyama I."/>
            <person name="Ito T."/>
            <person name="Fujiyama A."/>
            <person name="Inagaki F."/>
            <person name="Takami H."/>
        </authorList>
    </citation>
    <scope>NUCLEOTIDE SEQUENCE</scope>
    <source>
        <strain evidence="4">Expedition CK06-06</strain>
    </source>
</reference>
<evidence type="ECO:0000256" key="2">
    <source>
        <dbReference type="ARBA" id="ARBA00022643"/>
    </source>
</evidence>
<dbReference type="PANTHER" id="PTHR32332">
    <property type="entry name" value="2-NITROPROPANE DIOXYGENASE"/>
    <property type="match status" value="1"/>
</dbReference>
<comment type="caution">
    <text evidence="4">The sequence shown here is derived from an EMBL/GenBank/DDBJ whole genome shotgun (WGS) entry which is preliminary data.</text>
</comment>
<dbReference type="InterPro" id="IPR013785">
    <property type="entry name" value="Aldolase_TIM"/>
</dbReference>
<organism evidence="4">
    <name type="scientific">marine sediment metagenome</name>
    <dbReference type="NCBI Taxonomy" id="412755"/>
    <lineage>
        <taxon>unclassified sequences</taxon>
        <taxon>metagenomes</taxon>
        <taxon>ecological metagenomes</taxon>
    </lineage>
</organism>
<dbReference type="EMBL" id="BARS01030666">
    <property type="protein sequence ID" value="GAG24478.1"/>
    <property type="molecule type" value="Genomic_DNA"/>
</dbReference>
<dbReference type="Gene3D" id="3.20.20.70">
    <property type="entry name" value="Aldolase class I"/>
    <property type="match status" value="1"/>
</dbReference>
<gene>
    <name evidence="4" type="ORF">S01H1_47811</name>
</gene>
<dbReference type="GO" id="GO:0018580">
    <property type="term" value="F:nitronate monooxygenase activity"/>
    <property type="evidence" value="ECO:0007669"/>
    <property type="project" value="InterPro"/>
</dbReference>
<dbReference type="Pfam" id="PF03060">
    <property type="entry name" value="NMO"/>
    <property type="match status" value="1"/>
</dbReference>
<dbReference type="CDD" id="cd04730">
    <property type="entry name" value="NPD_like"/>
    <property type="match status" value="1"/>
</dbReference>